<reference evidence="3 4" key="1">
    <citation type="submission" date="2020-06" db="EMBL/GenBank/DDBJ databases">
        <title>Transcriptomic and genomic resources for Thalictrum thalictroides and T. hernandezii: Facilitating candidate gene discovery in an emerging model plant lineage.</title>
        <authorList>
            <person name="Arias T."/>
            <person name="Riano-Pachon D.M."/>
            <person name="Di Stilio V.S."/>
        </authorList>
    </citation>
    <scope>NUCLEOTIDE SEQUENCE [LARGE SCALE GENOMIC DNA]</scope>
    <source>
        <strain evidence="4">cv. WT478/WT964</strain>
        <tissue evidence="3">Leaves</tissue>
    </source>
</reference>
<dbReference type="PANTHER" id="PTHR44259">
    <property type="entry name" value="OS07G0183000 PROTEIN-RELATED"/>
    <property type="match status" value="1"/>
</dbReference>
<dbReference type="InterPro" id="IPR005174">
    <property type="entry name" value="KIB1-4_b-propeller"/>
</dbReference>
<dbReference type="Pfam" id="PF03478">
    <property type="entry name" value="Beta-prop_KIB1-4"/>
    <property type="match status" value="1"/>
</dbReference>
<sequence>MGDWSQLQLDLLDLIIRRLTLRDMICFSCVCTSWKSVFATICHHKGGRFPWLIVPSQNNSKQQGDSWKLDTLCFYSILEEKCYSAEIPEIEDCRICSSSNGWLITVHENYDVQLLHPFSRKVIKLPSLKAIPKGYSDQATFYRHNGNTVEVVDALGYIEDHPQFARDFLLKRAIIAPPPNHHNLNSDNVGPSHPPLVMGIFKYYSKLVFCRPNLEEEQNATTSWKVIGGDHQNFSYEDLTYYKGKFYAISSDGFVVVVEGIADSLPVTRVIDIRNSDPIEALFWCKYYLVELSGDLLKVMRMQDSTFKVFKLDITLFWWEEVLSLDKCALFLGSNQSFSLSTSDFPGYRGNRIYFTDDRCFKQGPLLDKGVFNLEDGTVERFHPDIFQLELPRTIWYASGHP</sequence>
<name>A0A7J6VJC0_THATH</name>
<dbReference type="SUPFAM" id="SSF81383">
    <property type="entry name" value="F-box domain"/>
    <property type="match status" value="1"/>
</dbReference>
<comment type="caution">
    <text evidence="3">The sequence shown here is derived from an EMBL/GenBank/DDBJ whole genome shotgun (WGS) entry which is preliminary data.</text>
</comment>
<dbReference type="InterPro" id="IPR001810">
    <property type="entry name" value="F-box_dom"/>
</dbReference>
<evidence type="ECO:0008006" key="5">
    <source>
        <dbReference type="Google" id="ProtNLM"/>
    </source>
</evidence>
<accession>A0A7J6VJC0</accession>
<evidence type="ECO:0000313" key="4">
    <source>
        <dbReference type="Proteomes" id="UP000554482"/>
    </source>
</evidence>
<dbReference type="AlphaFoldDB" id="A0A7J6VJC0"/>
<dbReference type="Gene3D" id="1.20.1280.50">
    <property type="match status" value="1"/>
</dbReference>
<dbReference type="OrthoDB" id="642536at2759"/>
<evidence type="ECO:0000259" key="1">
    <source>
        <dbReference type="Pfam" id="PF00646"/>
    </source>
</evidence>
<dbReference type="Proteomes" id="UP000554482">
    <property type="component" value="Unassembled WGS sequence"/>
</dbReference>
<gene>
    <name evidence="3" type="ORF">FRX31_026143</name>
</gene>
<dbReference type="Pfam" id="PF00646">
    <property type="entry name" value="F-box"/>
    <property type="match status" value="1"/>
</dbReference>
<dbReference type="EMBL" id="JABWDY010032315">
    <property type="protein sequence ID" value="KAF5184270.1"/>
    <property type="molecule type" value="Genomic_DNA"/>
</dbReference>
<evidence type="ECO:0000313" key="3">
    <source>
        <dbReference type="EMBL" id="KAF5184270.1"/>
    </source>
</evidence>
<protein>
    <recommendedName>
        <fullName evidence="5">F-box protein skip23</fullName>
    </recommendedName>
</protein>
<dbReference type="InterPro" id="IPR050942">
    <property type="entry name" value="F-box_BR-signaling"/>
</dbReference>
<organism evidence="3 4">
    <name type="scientific">Thalictrum thalictroides</name>
    <name type="common">Rue-anemone</name>
    <name type="synonym">Anemone thalictroides</name>
    <dbReference type="NCBI Taxonomy" id="46969"/>
    <lineage>
        <taxon>Eukaryota</taxon>
        <taxon>Viridiplantae</taxon>
        <taxon>Streptophyta</taxon>
        <taxon>Embryophyta</taxon>
        <taxon>Tracheophyta</taxon>
        <taxon>Spermatophyta</taxon>
        <taxon>Magnoliopsida</taxon>
        <taxon>Ranunculales</taxon>
        <taxon>Ranunculaceae</taxon>
        <taxon>Thalictroideae</taxon>
        <taxon>Thalictrum</taxon>
    </lineage>
</organism>
<evidence type="ECO:0000259" key="2">
    <source>
        <dbReference type="Pfam" id="PF03478"/>
    </source>
</evidence>
<feature type="domain" description="F-box" evidence="1">
    <location>
        <begin position="4"/>
        <end position="39"/>
    </location>
</feature>
<proteinExistence type="predicted"/>
<keyword evidence="4" id="KW-1185">Reference proteome</keyword>
<feature type="domain" description="KIB1-4 beta-propeller" evidence="2">
    <location>
        <begin position="74"/>
        <end position="373"/>
    </location>
</feature>
<dbReference type="InterPro" id="IPR036047">
    <property type="entry name" value="F-box-like_dom_sf"/>
</dbReference>
<dbReference type="PANTHER" id="PTHR44259:SF114">
    <property type="entry name" value="OS06G0707300 PROTEIN"/>
    <property type="match status" value="1"/>
</dbReference>